<keyword evidence="7" id="KW-0677">Repeat</keyword>
<dbReference type="FunFam" id="3.40.30.10:FF:000154">
    <property type="entry name" value="Protein disulfide-isomerase"/>
    <property type="match status" value="1"/>
</dbReference>
<evidence type="ECO:0000313" key="18">
    <source>
        <dbReference type="EMBL" id="KAH3686988.1"/>
    </source>
</evidence>
<feature type="region of interest" description="Disordered" evidence="16">
    <location>
        <begin position="480"/>
        <end position="528"/>
    </location>
</feature>
<dbReference type="NCBIfam" id="TIGR01126">
    <property type="entry name" value="pdi_dom"/>
    <property type="match status" value="1"/>
</dbReference>
<dbReference type="PANTHER" id="PTHR18929:SF132">
    <property type="entry name" value="PROTEIN DISULFIDE-ISOMERASE A3"/>
    <property type="match status" value="1"/>
</dbReference>
<evidence type="ECO:0000256" key="1">
    <source>
        <dbReference type="ARBA" id="ARBA00001182"/>
    </source>
</evidence>
<gene>
    <name evidence="18" type="ORF">WICPIJ_002013</name>
</gene>
<evidence type="ECO:0000256" key="15">
    <source>
        <dbReference type="RuleBase" id="RU361130"/>
    </source>
</evidence>
<comment type="catalytic activity">
    <reaction evidence="1 15">
        <text>Catalyzes the rearrangement of -S-S- bonds in proteins.</text>
        <dbReference type="EC" id="5.3.4.1"/>
    </reaction>
</comment>
<evidence type="ECO:0000256" key="4">
    <source>
        <dbReference type="ARBA" id="ARBA00006347"/>
    </source>
</evidence>
<evidence type="ECO:0000259" key="17">
    <source>
        <dbReference type="PROSITE" id="PS51352"/>
    </source>
</evidence>
<feature type="disulfide bond" description="Redox-active" evidence="13">
    <location>
        <begin position="397"/>
        <end position="400"/>
    </location>
</feature>
<dbReference type="Gene3D" id="3.40.30.10">
    <property type="entry name" value="Glutaredoxin"/>
    <property type="match status" value="4"/>
</dbReference>
<comment type="function">
    <text evidence="2">Participates in the folding of proteins containing disulfide bonds, may be involved in glycosylation, prolyl hydroxylation and triglyceride transfer.</text>
</comment>
<evidence type="ECO:0000256" key="9">
    <source>
        <dbReference type="ARBA" id="ARBA00023157"/>
    </source>
</evidence>
<dbReference type="EC" id="5.3.4.1" evidence="5 15"/>
<dbReference type="OrthoDB" id="427280at2759"/>
<dbReference type="GO" id="GO:0034976">
    <property type="term" value="P:response to endoplasmic reticulum stress"/>
    <property type="evidence" value="ECO:0007669"/>
    <property type="project" value="TreeGrafter"/>
</dbReference>
<dbReference type="PANTHER" id="PTHR18929">
    <property type="entry name" value="PROTEIN DISULFIDE ISOMERASE"/>
    <property type="match status" value="1"/>
</dbReference>
<evidence type="ECO:0000256" key="14">
    <source>
        <dbReference type="RuleBase" id="RU004208"/>
    </source>
</evidence>
<dbReference type="PRINTS" id="PR00421">
    <property type="entry name" value="THIOREDOXIN"/>
</dbReference>
<evidence type="ECO:0000256" key="11">
    <source>
        <dbReference type="ARBA" id="ARBA00023284"/>
    </source>
</evidence>
<dbReference type="GO" id="GO:0006457">
    <property type="term" value="P:protein folding"/>
    <property type="evidence" value="ECO:0007669"/>
    <property type="project" value="TreeGrafter"/>
</dbReference>
<keyword evidence="6 15" id="KW-0732">Signal</keyword>
<keyword evidence="19" id="KW-1185">Reference proteome</keyword>
<dbReference type="GO" id="GO:0003756">
    <property type="term" value="F:protein disulfide isomerase activity"/>
    <property type="evidence" value="ECO:0007669"/>
    <property type="project" value="UniProtKB-EC"/>
</dbReference>
<evidence type="ECO:0000256" key="5">
    <source>
        <dbReference type="ARBA" id="ARBA00012723"/>
    </source>
</evidence>
<dbReference type="InterPro" id="IPR036249">
    <property type="entry name" value="Thioredoxin-like_sf"/>
</dbReference>
<feature type="domain" description="Thioredoxin" evidence="17">
    <location>
        <begin position="355"/>
        <end position="478"/>
    </location>
</feature>
<proteinExistence type="inferred from homology"/>
<feature type="chain" id="PRO_5040534554" description="Protein disulfide-isomerase" evidence="15">
    <location>
        <begin position="25"/>
        <end position="528"/>
    </location>
</feature>
<dbReference type="InterPro" id="IPR017937">
    <property type="entry name" value="Thioredoxin_CS"/>
</dbReference>
<keyword evidence="8" id="KW-0256">Endoplasmic reticulum</keyword>
<protein>
    <recommendedName>
        <fullName evidence="12 15">Protein disulfide-isomerase</fullName>
        <ecNumber evidence="5 15">5.3.4.1</ecNumber>
    </recommendedName>
</protein>
<evidence type="ECO:0000256" key="16">
    <source>
        <dbReference type="SAM" id="MobiDB-lite"/>
    </source>
</evidence>
<dbReference type="GO" id="GO:0015035">
    <property type="term" value="F:protein-disulfide reductase activity"/>
    <property type="evidence" value="ECO:0007669"/>
    <property type="project" value="UniProtKB-ARBA"/>
</dbReference>
<dbReference type="PROSITE" id="PS00194">
    <property type="entry name" value="THIOREDOXIN_1"/>
    <property type="match status" value="2"/>
</dbReference>
<evidence type="ECO:0000256" key="10">
    <source>
        <dbReference type="ARBA" id="ARBA00023235"/>
    </source>
</evidence>
<dbReference type="CDD" id="cd02981">
    <property type="entry name" value="PDI_b_family"/>
    <property type="match status" value="1"/>
</dbReference>
<dbReference type="EMBL" id="JAEUBG010001046">
    <property type="protein sequence ID" value="KAH3686988.1"/>
    <property type="molecule type" value="Genomic_DNA"/>
</dbReference>
<keyword evidence="10 15" id="KW-0413">Isomerase</keyword>
<dbReference type="PROSITE" id="PS51352">
    <property type="entry name" value="THIOREDOXIN_2"/>
    <property type="match status" value="2"/>
</dbReference>
<feature type="signal peptide" evidence="15">
    <location>
        <begin position="1"/>
        <end position="24"/>
    </location>
</feature>
<feature type="domain" description="Thioredoxin" evidence="17">
    <location>
        <begin position="28"/>
        <end position="144"/>
    </location>
</feature>
<dbReference type="Pfam" id="PF00085">
    <property type="entry name" value="Thioredoxin"/>
    <property type="match status" value="2"/>
</dbReference>
<dbReference type="NCBIfam" id="TIGR01130">
    <property type="entry name" value="ER_PDI_fam"/>
    <property type="match status" value="1"/>
</dbReference>
<evidence type="ECO:0000256" key="3">
    <source>
        <dbReference type="ARBA" id="ARBA00004319"/>
    </source>
</evidence>
<dbReference type="Proteomes" id="UP000774326">
    <property type="component" value="Unassembled WGS sequence"/>
</dbReference>
<reference evidence="18" key="2">
    <citation type="submission" date="2021-01" db="EMBL/GenBank/DDBJ databases">
        <authorList>
            <person name="Schikora-Tamarit M.A."/>
        </authorList>
    </citation>
    <scope>NUCLEOTIDE SEQUENCE</scope>
    <source>
        <strain evidence="18">CBS2887</strain>
    </source>
</reference>
<dbReference type="SUPFAM" id="SSF52833">
    <property type="entry name" value="Thioredoxin-like"/>
    <property type="match status" value="4"/>
</dbReference>
<evidence type="ECO:0000256" key="8">
    <source>
        <dbReference type="ARBA" id="ARBA00022824"/>
    </source>
</evidence>
<name>A0A9P8TPB8_WICPI</name>
<keyword evidence="11 13" id="KW-0676">Redox-active center</keyword>
<comment type="similarity">
    <text evidence="4 14">Belongs to the protein disulfide isomerase family.</text>
</comment>
<dbReference type="GO" id="GO:0051082">
    <property type="term" value="F:unfolded protein binding"/>
    <property type="evidence" value="ECO:0007669"/>
    <property type="project" value="UniProtKB-ARBA"/>
</dbReference>
<dbReference type="GO" id="GO:0005788">
    <property type="term" value="C:endoplasmic reticulum lumen"/>
    <property type="evidence" value="ECO:0007669"/>
    <property type="project" value="UniProtKB-SubCell"/>
</dbReference>
<comment type="subcellular location">
    <subcellularLocation>
        <location evidence="3">Endoplasmic reticulum lumen</location>
    </subcellularLocation>
</comment>
<dbReference type="InterPro" id="IPR013766">
    <property type="entry name" value="Thioredoxin_domain"/>
</dbReference>
<dbReference type="FunFam" id="3.40.30.10:FF:000017">
    <property type="entry name" value="Protein disulfide-isomerase A4"/>
    <property type="match status" value="1"/>
</dbReference>
<evidence type="ECO:0000256" key="2">
    <source>
        <dbReference type="ARBA" id="ARBA00002692"/>
    </source>
</evidence>
<evidence type="ECO:0000313" key="19">
    <source>
        <dbReference type="Proteomes" id="UP000774326"/>
    </source>
</evidence>
<dbReference type="Pfam" id="PF13848">
    <property type="entry name" value="Thioredoxin_6"/>
    <property type="match status" value="1"/>
</dbReference>
<evidence type="ECO:0000256" key="13">
    <source>
        <dbReference type="PIRSR" id="PIRSR605792-51"/>
    </source>
</evidence>
<evidence type="ECO:0000256" key="7">
    <source>
        <dbReference type="ARBA" id="ARBA00022737"/>
    </source>
</evidence>
<dbReference type="CDD" id="cd02961">
    <property type="entry name" value="PDI_a_family"/>
    <property type="match status" value="1"/>
</dbReference>
<evidence type="ECO:0000256" key="6">
    <source>
        <dbReference type="ARBA" id="ARBA00022729"/>
    </source>
</evidence>
<feature type="disulfide bond" description="Redox-active" evidence="13">
    <location>
        <begin position="66"/>
        <end position="69"/>
    </location>
</feature>
<evidence type="ECO:0000256" key="12">
    <source>
        <dbReference type="ARBA" id="ARBA00039846"/>
    </source>
</evidence>
<organism evidence="18 19">
    <name type="scientific">Wickerhamomyces pijperi</name>
    <name type="common">Yeast</name>
    <name type="synonym">Pichia pijperi</name>
    <dbReference type="NCBI Taxonomy" id="599730"/>
    <lineage>
        <taxon>Eukaryota</taxon>
        <taxon>Fungi</taxon>
        <taxon>Dikarya</taxon>
        <taxon>Ascomycota</taxon>
        <taxon>Saccharomycotina</taxon>
        <taxon>Saccharomycetes</taxon>
        <taxon>Phaffomycetales</taxon>
        <taxon>Wickerhamomycetaceae</taxon>
        <taxon>Wickerhamomyces</taxon>
    </lineage>
</organism>
<feature type="compositionally biased region" description="Acidic residues" evidence="16">
    <location>
        <begin position="484"/>
        <end position="510"/>
    </location>
</feature>
<comment type="caution">
    <text evidence="18">The sequence shown here is derived from an EMBL/GenBank/DDBJ whole genome shotgun (WGS) entry which is preliminary data.</text>
</comment>
<dbReference type="InterPro" id="IPR005788">
    <property type="entry name" value="PDI_thioredoxin-like_dom"/>
</dbReference>
<feature type="compositionally biased region" description="Basic and acidic residues" evidence="16">
    <location>
        <begin position="511"/>
        <end position="528"/>
    </location>
</feature>
<accession>A0A9P8TPB8</accession>
<dbReference type="CDD" id="cd02982">
    <property type="entry name" value="PDI_b'_family"/>
    <property type="match status" value="1"/>
</dbReference>
<dbReference type="CDD" id="cd02995">
    <property type="entry name" value="PDI_a_PDI_a'_C"/>
    <property type="match status" value="1"/>
</dbReference>
<keyword evidence="9 13" id="KW-1015">Disulfide bond</keyword>
<dbReference type="AlphaFoldDB" id="A0A9P8TPB8"/>
<dbReference type="InterPro" id="IPR005792">
    <property type="entry name" value="Prot_disulphide_isomerase"/>
</dbReference>
<dbReference type="FunFam" id="3.40.30.10:FF:000139">
    <property type="entry name" value="Protein disulfide-isomerase"/>
    <property type="match status" value="1"/>
</dbReference>
<sequence>MQFLSKLNLKTLSTLLACVSLTQAAGSEQDAIASPDSAVVKLTSKTFSKFLSENPLVLAEFFAPWCGHCKALGPQYSEAADALVDRNIKLAQIDCTEESELCQEHGIRGYPTLKVFRGEENQSDYEGPRQAEGIVQYMVKQSLPAVSLIEDSAELASFIDSSLTPVVVETGSNLNATFYQLSESNREEYSFVQTKDSEFASKYGDEKILLFTKEFPEPIVYSGEDESAEAIAEWLKVESLPYFGELDGSTYQKYTSANIPLAYLFYNTPEEKEAWRESITKLAQEHRGKINFVGLDASKFGRHAENLNMDQEFPLFVIHDGVSNKKYGYPQDTELTTEAVEEFVKRYDAGEIEPIVKTEEIPEVQENAVYKIVGKTHDAIINDDTRDVLVKYYAPWCGHCKRLAPVYEELAEVYQSNSKASKKVRVANVDATLNDVDVEIQGYPTLILYPAGDKSNPIVHQGGRDLQSLADFIKEKGTHGVDIDALEEDNEVEAEADEPITEDEQVDAEEEAKIQIEQEDEAAGHDEL</sequence>
<reference evidence="18" key="1">
    <citation type="journal article" date="2021" name="Open Biol.">
        <title>Shared evolutionary footprints suggest mitochondrial oxidative damage underlies multiple complex I losses in fungi.</title>
        <authorList>
            <person name="Schikora-Tamarit M.A."/>
            <person name="Marcet-Houben M."/>
            <person name="Nosek J."/>
            <person name="Gabaldon T."/>
        </authorList>
    </citation>
    <scope>NUCLEOTIDE SEQUENCE</scope>
    <source>
        <strain evidence="18">CBS2887</strain>
    </source>
</reference>